<feature type="transmembrane region" description="Helical" evidence="5">
    <location>
        <begin position="52"/>
        <end position="74"/>
    </location>
</feature>
<keyword evidence="2 5" id="KW-0812">Transmembrane</keyword>
<name>A0AAV2DT54_9ROSI</name>
<evidence type="ECO:0000259" key="6">
    <source>
        <dbReference type="PROSITE" id="PS51775"/>
    </source>
</evidence>
<keyword evidence="8" id="KW-1185">Reference proteome</keyword>
<dbReference type="Pfam" id="PF04576">
    <property type="entry name" value="Zein-binding"/>
    <property type="match status" value="1"/>
</dbReference>
<evidence type="ECO:0000256" key="1">
    <source>
        <dbReference type="ARBA" id="ARBA00004370"/>
    </source>
</evidence>
<organism evidence="7 8">
    <name type="scientific">Linum trigynum</name>
    <dbReference type="NCBI Taxonomy" id="586398"/>
    <lineage>
        <taxon>Eukaryota</taxon>
        <taxon>Viridiplantae</taxon>
        <taxon>Streptophyta</taxon>
        <taxon>Embryophyta</taxon>
        <taxon>Tracheophyta</taxon>
        <taxon>Spermatophyta</taxon>
        <taxon>Magnoliopsida</taxon>
        <taxon>eudicotyledons</taxon>
        <taxon>Gunneridae</taxon>
        <taxon>Pentapetalae</taxon>
        <taxon>rosids</taxon>
        <taxon>fabids</taxon>
        <taxon>Malpighiales</taxon>
        <taxon>Linaceae</taxon>
        <taxon>Linum</taxon>
    </lineage>
</organism>
<dbReference type="PANTHER" id="PTHR31422:SF2">
    <property type="entry name" value="PROTEIN FLOURY 1-LIKE"/>
    <property type="match status" value="1"/>
</dbReference>
<evidence type="ECO:0000313" key="8">
    <source>
        <dbReference type="Proteomes" id="UP001497516"/>
    </source>
</evidence>
<evidence type="ECO:0000256" key="5">
    <source>
        <dbReference type="SAM" id="Phobius"/>
    </source>
</evidence>
<dbReference type="AlphaFoldDB" id="A0AAV2DT54"/>
<dbReference type="GO" id="GO:0016020">
    <property type="term" value="C:membrane"/>
    <property type="evidence" value="ECO:0007669"/>
    <property type="project" value="UniProtKB-SubCell"/>
</dbReference>
<dbReference type="PROSITE" id="PS51775">
    <property type="entry name" value="GTD_BINDING"/>
    <property type="match status" value="1"/>
</dbReference>
<dbReference type="EMBL" id="OZ034816">
    <property type="protein sequence ID" value="CAL1376728.1"/>
    <property type="molecule type" value="Genomic_DNA"/>
</dbReference>
<feature type="domain" description="GTD-binding" evidence="6">
    <location>
        <begin position="166"/>
        <end position="264"/>
    </location>
</feature>
<evidence type="ECO:0000256" key="2">
    <source>
        <dbReference type="ARBA" id="ARBA00022692"/>
    </source>
</evidence>
<evidence type="ECO:0000256" key="4">
    <source>
        <dbReference type="ARBA" id="ARBA00023136"/>
    </source>
</evidence>
<evidence type="ECO:0000313" key="7">
    <source>
        <dbReference type="EMBL" id="CAL1376728.1"/>
    </source>
</evidence>
<sequence length="331" mass="38138">MQQIVSRFCLLLVICSVLEFHQRILRFFLGIFVMECAACLKFLAQISEFRGGFIVFGCFSQAFNFLWLFLLFAFGLKLLKLTSFGIGLIQLLQYDIRGKSIDPRNGFSSRKGFDLAFHSKVVSFNKGCLAIENLKSTKDKDDSDSVVNSRNIDYAEECSAEEEDEFDVLALRRLVRKERRRALAAQLELEKERMAAASATDEAMAMILRLQNEKSSAEMDAKQYRRMAEQKQEYDQEVIQSLQWNIMRHEYERSLLEEKLKLCRQQLQRCLRRDEMEELDAALDSLGSTSDCGLDEDELMLEFESPAATVQAKVFQEDVFGQNDGEIEQHA</sequence>
<dbReference type="GO" id="GO:0080115">
    <property type="term" value="F:myosin XI tail binding"/>
    <property type="evidence" value="ECO:0007669"/>
    <property type="project" value="UniProtKB-ARBA"/>
</dbReference>
<protein>
    <recommendedName>
        <fullName evidence="6">GTD-binding domain-containing protein</fullName>
    </recommendedName>
</protein>
<dbReference type="InterPro" id="IPR007656">
    <property type="entry name" value="GTD-bd"/>
</dbReference>
<dbReference type="Proteomes" id="UP001497516">
    <property type="component" value="Chromosome 3"/>
</dbReference>
<evidence type="ECO:0000256" key="3">
    <source>
        <dbReference type="ARBA" id="ARBA00022989"/>
    </source>
</evidence>
<reference evidence="7 8" key="1">
    <citation type="submission" date="2024-04" db="EMBL/GenBank/DDBJ databases">
        <authorList>
            <person name="Fracassetti M."/>
        </authorList>
    </citation>
    <scope>NUCLEOTIDE SEQUENCE [LARGE SCALE GENOMIC DNA]</scope>
</reference>
<keyword evidence="4 5" id="KW-0472">Membrane</keyword>
<dbReference type="PANTHER" id="PTHR31422">
    <property type="entry name" value="BNAANNG28530D PROTEIN"/>
    <property type="match status" value="1"/>
</dbReference>
<proteinExistence type="predicted"/>
<keyword evidence="3 5" id="KW-1133">Transmembrane helix</keyword>
<gene>
    <name evidence="7" type="ORF">LTRI10_LOCUS18438</name>
</gene>
<accession>A0AAV2DT54</accession>
<comment type="subcellular location">
    <subcellularLocation>
        <location evidence="1">Membrane</location>
    </subcellularLocation>
</comment>